<reference evidence="2 3" key="1">
    <citation type="journal article" date="2016" name="Microb. Cell Fact.">
        <title>Dissection of exopolysaccharide biosynthesis in Kozakia baliensis.</title>
        <authorList>
            <person name="Brandt J.U."/>
            <person name="Jakob F."/>
            <person name="Behr J."/>
            <person name="Geissler A.J."/>
            <person name="Vogel R.F."/>
        </authorList>
    </citation>
    <scope>NUCLEOTIDE SEQUENCE [LARGE SCALE GENOMIC DNA]</scope>
    <source>
        <strain evidence="2 3">DSM 14400</strain>
    </source>
</reference>
<dbReference type="SUPFAM" id="SSF53448">
    <property type="entry name" value="Nucleotide-diphospho-sugar transferases"/>
    <property type="match status" value="1"/>
</dbReference>
<dbReference type="InterPro" id="IPR001173">
    <property type="entry name" value="Glyco_trans_2-like"/>
</dbReference>
<dbReference type="InterPro" id="IPR029044">
    <property type="entry name" value="Nucleotide-diphossugar_trans"/>
</dbReference>
<dbReference type="Proteomes" id="UP000179145">
    <property type="component" value="Chromosome"/>
</dbReference>
<dbReference type="PANTHER" id="PTHR43685:SF3">
    <property type="entry name" value="SLR2126 PROTEIN"/>
    <property type="match status" value="1"/>
</dbReference>
<organism evidence="2 3">
    <name type="scientific">Kozakia baliensis</name>
    <dbReference type="NCBI Taxonomy" id="153496"/>
    <lineage>
        <taxon>Bacteria</taxon>
        <taxon>Pseudomonadati</taxon>
        <taxon>Pseudomonadota</taxon>
        <taxon>Alphaproteobacteria</taxon>
        <taxon>Acetobacterales</taxon>
        <taxon>Acetobacteraceae</taxon>
        <taxon>Kozakia</taxon>
    </lineage>
</organism>
<proteinExistence type="predicted"/>
<dbReference type="STRING" id="153496.A0U89_04830"/>
<accession>A0A1D8USF2</accession>
<dbReference type="AlphaFoldDB" id="A0A1D8USF2"/>
<name>A0A1D8USF2_9PROT</name>
<dbReference type="InterPro" id="IPR050834">
    <property type="entry name" value="Glycosyltransf_2"/>
</dbReference>
<dbReference type="Gene3D" id="3.90.550.10">
    <property type="entry name" value="Spore Coat Polysaccharide Biosynthesis Protein SpsA, Chain A"/>
    <property type="match status" value="1"/>
</dbReference>
<evidence type="ECO:0000313" key="3">
    <source>
        <dbReference type="Proteomes" id="UP000179145"/>
    </source>
</evidence>
<evidence type="ECO:0000259" key="1">
    <source>
        <dbReference type="Pfam" id="PF00535"/>
    </source>
</evidence>
<feature type="domain" description="Glycosyltransferase 2-like" evidence="1">
    <location>
        <begin position="58"/>
        <end position="211"/>
    </location>
</feature>
<sequence>MLLNVITNLLKNAQLRMKNTINSEKFVPRHIKISREILQNMSNRYKAISENPLVAVGIATSGRAAILSEMVKDLKKQTVKPYRIVISYSKPSDIEGIDLDGVELLQGKQGLTAQRNAILDNARDADIIQFFDDDFFPKNDFLEQVANAFRADSNVVGVTGQVIADGAKGPGLTVSFARTQLISNQFDASDSQKEDVFNTYGCNMAFRISALEISKIRFDEKLPLYGWYEDMDFSRRLLPYGRLIKVKTAIGVHLGSKAGKSPGCRLGYSQVVNSFYLAHKGSYPWDHAFRSAGRHVLINALRSAKPEQWVDRRGRLKGNLIGLWDVIRGRLTPERASQF</sequence>
<keyword evidence="3" id="KW-1185">Reference proteome</keyword>
<dbReference type="CDD" id="cd00761">
    <property type="entry name" value="Glyco_tranf_GTA_type"/>
    <property type="match status" value="1"/>
</dbReference>
<protein>
    <recommendedName>
        <fullName evidence="1">Glycosyltransferase 2-like domain-containing protein</fullName>
    </recommendedName>
</protein>
<dbReference type="KEGG" id="kba:A0U89_04830"/>
<dbReference type="Pfam" id="PF00535">
    <property type="entry name" value="Glycos_transf_2"/>
    <property type="match status" value="1"/>
</dbReference>
<dbReference type="EMBL" id="CP014674">
    <property type="protein sequence ID" value="AOX16563.1"/>
    <property type="molecule type" value="Genomic_DNA"/>
</dbReference>
<dbReference type="PANTHER" id="PTHR43685">
    <property type="entry name" value="GLYCOSYLTRANSFERASE"/>
    <property type="match status" value="1"/>
</dbReference>
<evidence type="ECO:0000313" key="2">
    <source>
        <dbReference type="EMBL" id="AOX16563.1"/>
    </source>
</evidence>
<gene>
    <name evidence="2" type="ORF">A0U89_04830</name>
</gene>